<organism evidence="1 2">
    <name type="scientific">Hymenobacter daecheongensis DSM 21074</name>
    <dbReference type="NCBI Taxonomy" id="1121955"/>
    <lineage>
        <taxon>Bacteria</taxon>
        <taxon>Pseudomonadati</taxon>
        <taxon>Bacteroidota</taxon>
        <taxon>Cytophagia</taxon>
        <taxon>Cytophagales</taxon>
        <taxon>Hymenobacteraceae</taxon>
        <taxon>Hymenobacter</taxon>
    </lineage>
</organism>
<sequence>MRLFCHLGGLPMKSSQRASANAYFTARLACIWVCMVRFLA</sequence>
<accession>A0A1M6J970</accession>
<evidence type="ECO:0000313" key="2">
    <source>
        <dbReference type="Proteomes" id="UP000184418"/>
    </source>
</evidence>
<protein>
    <submittedName>
        <fullName evidence="1">Uncharacterized protein</fullName>
    </submittedName>
</protein>
<name>A0A1M6J970_9BACT</name>
<evidence type="ECO:0000313" key="1">
    <source>
        <dbReference type="EMBL" id="SHJ43233.1"/>
    </source>
</evidence>
<dbReference type="EMBL" id="FQYN01000006">
    <property type="protein sequence ID" value="SHJ43233.1"/>
    <property type="molecule type" value="Genomic_DNA"/>
</dbReference>
<keyword evidence="2" id="KW-1185">Reference proteome</keyword>
<gene>
    <name evidence="1" type="ORF">SAMN02745146_3150</name>
</gene>
<proteinExistence type="predicted"/>
<dbReference type="AlphaFoldDB" id="A0A1M6J970"/>
<reference evidence="1 2" key="1">
    <citation type="submission" date="2016-11" db="EMBL/GenBank/DDBJ databases">
        <authorList>
            <person name="Jaros S."/>
            <person name="Januszkiewicz K."/>
            <person name="Wedrychowicz H."/>
        </authorList>
    </citation>
    <scope>NUCLEOTIDE SEQUENCE [LARGE SCALE GENOMIC DNA]</scope>
    <source>
        <strain evidence="1 2">DSM 21074</strain>
    </source>
</reference>
<dbReference type="Proteomes" id="UP000184418">
    <property type="component" value="Unassembled WGS sequence"/>
</dbReference>